<protein>
    <submittedName>
        <fullName evidence="5">Electron transfer flavoprotein subunit alpha</fullName>
    </submittedName>
</protein>
<dbReference type="InterPro" id="IPR014731">
    <property type="entry name" value="ETF_asu_C"/>
</dbReference>
<evidence type="ECO:0000256" key="2">
    <source>
        <dbReference type="ARBA" id="ARBA00022448"/>
    </source>
</evidence>
<evidence type="ECO:0000256" key="3">
    <source>
        <dbReference type="ARBA" id="ARBA00022630"/>
    </source>
</evidence>
<dbReference type="InterPro" id="IPR014730">
    <property type="entry name" value="ETF_a/b_N"/>
</dbReference>
<dbReference type="SUPFAM" id="SSF52402">
    <property type="entry name" value="Adenine nucleotide alpha hydrolases-like"/>
    <property type="match status" value="1"/>
</dbReference>
<evidence type="ECO:0000313" key="6">
    <source>
        <dbReference type="Proteomes" id="UP001319921"/>
    </source>
</evidence>
<dbReference type="FunFam" id="3.40.50.1220:FF:000004">
    <property type="entry name" value="Electron transfer flavoprotein"/>
    <property type="match status" value="1"/>
</dbReference>
<sequence length="292" mass="30901">MGCFKTKIVIFSENPAYLRMAAAIGQSIGGEIIGISAIPDVKFVNKLYLIDKMDEDGIVDLITSLSPDLVITGSVRKDRAIAARVAGRLKLPIVPDIVSLKLDGNKAIANRVAYSGMGLVTIEAELPLVVTVVGTQLQPKELEPSMEKVQLKEGRIKVVSKKSTASGANLATAQIVVGVGRGIGSKENVKYAEQLAEALGGVVGGSRPVAAELGWVPEDRQIGLSGLRIRPKLYIALGISGQPQHIAGIRDSKVIVAVNTDKNAPILENADYLVVADAVSFCKAMLKKLGKQ</sequence>
<dbReference type="GO" id="GO:0050660">
    <property type="term" value="F:flavin adenine dinucleotide binding"/>
    <property type="evidence" value="ECO:0007669"/>
    <property type="project" value="InterPro"/>
</dbReference>
<dbReference type="RefSeq" id="WP_229572045.1">
    <property type="nucleotide sequence ID" value="NZ_AP025226.1"/>
</dbReference>
<dbReference type="InterPro" id="IPR001308">
    <property type="entry name" value="ETF_a/FixB"/>
</dbReference>
<dbReference type="AlphaFoldDB" id="A0AAQ4CQN0"/>
<dbReference type="GO" id="GO:0033539">
    <property type="term" value="P:fatty acid beta-oxidation using acyl-CoA dehydrogenase"/>
    <property type="evidence" value="ECO:0007669"/>
    <property type="project" value="TreeGrafter"/>
</dbReference>
<evidence type="ECO:0000256" key="1">
    <source>
        <dbReference type="ARBA" id="ARBA00005817"/>
    </source>
</evidence>
<dbReference type="Gene3D" id="3.40.50.1220">
    <property type="entry name" value="TPP-binding domain"/>
    <property type="match status" value="1"/>
</dbReference>
<dbReference type="SUPFAM" id="SSF52467">
    <property type="entry name" value="DHS-like NAD/FAD-binding domain"/>
    <property type="match status" value="1"/>
</dbReference>
<keyword evidence="2" id="KW-0813">Transport</keyword>
<dbReference type="KEGG" id="scas:SACC_11280"/>
<dbReference type="GO" id="GO:0009055">
    <property type="term" value="F:electron transfer activity"/>
    <property type="evidence" value="ECO:0007669"/>
    <property type="project" value="InterPro"/>
</dbReference>
<comment type="similarity">
    <text evidence="1">Belongs to the ETF alpha-subunit/FixB family.</text>
</comment>
<reference evidence="5 6" key="1">
    <citation type="journal article" date="2022" name="Microbiol. Resour. Announc.">
        <title>Complete Genome Sequence of the Hyperthermophilic and Acidophilic Archaeon Saccharolobus caldissimus Strain HS-3T.</title>
        <authorList>
            <person name="Sakai H.D."/>
            <person name="Kurosawa N."/>
        </authorList>
    </citation>
    <scope>NUCLEOTIDE SEQUENCE [LARGE SCALE GENOMIC DNA]</scope>
    <source>
        <strain evidence="5 6">JCM32116</strain>
    </source>
</reference>
<dbReference type="Gene3D" id="3.40.50.620">
    <property type="entry name" value="HUPs"/>
    <property type="match status" value="1"/>
</dbReference>
<keyword evidence="6" id="KW-1185">Reference proteome</keyword>
<dbReference type="Proteomes" id="UP001319921">
    <property type="component" value="Chromosome"/>
</dbReference>
<evidence type="ECO:0000259" key="4">
    <source>
        <dbReference type="SMART" id="SM00893"/>
    </source>
</evidence>
<dbReference type="PANTHER" id="PTHR43153">
    <property type="entry name" value="ELECTRON TRANSFER FLAVOPROTEIN ALPHA"/>
    <property type="match status" value="1"/>
</dbReference>
<dbReference type="PIRSF" id="PIRSF000089">
    <property type="entry name" value="Electra_flavoP_a"/>
    <property type="match status" value="1"/>
</dbReference>
<dbReference type="Pfam" id="PF00766">
    <property type="entry name" value="ETF_alpha"/>
    <property type="match status" value="1"/>
</dbReference>
<dbReference type="InterPro" id="IPR029035">
    <property type="entry name" value="DHS-like_NAD/FAD-binding_dom"/>
</dbReference>
<dbReference type="EMBL" id="AP025226">
    <property type="protein sequence ID" value="BDB98111.1"/>
    <property type="molecule type" value="Genomic_DNA"/>
</dbReference>
<dbReference type="InterPro" id="IPR014729">
    <property type="entry name" value="Rossmann-like_a/b/a_fold"/>
</dbReference>
<keyword evidence="3" id="KW-0285">Flavoprotein</keyword>
<evidence type="ECO:0000313" key="5">
    <source>
        <dbReference type="EMBL" id="BDB98111.1"/>
    </source>
</evidence>
<organism evidence="5 6">
    <name type="scientific">Saccharolobus caldissimus</name>
    <dbReference type="NCBI Taxonomy" id="1702097"/>
    <lineage>
        <taxon>Archaea</taxon>
        <taxon>Thermoproteota</taxon>
        <taxon>Thermoprotei</taxon>
        <taxon>Sulfolobales</taxon>
        <taxon>Sulfolobaceae</taxon>
        <taxon>Saccharolobus</taxon>
    </lineage>
</organism>
<dbReference type="PANTHER" id="PTHR43153:SF11">
    <property type="entry name" value="ELECTRON TRANSFER FLAVOPROTEIN, SUBUNIT ALPHA (ETFA)"/>
    <property type="match status" value="1"/>
</dbReference>
<dbReference type="Pfam" id="PF01012">
    <property type="entry name" value="ETF"/>
    <property type="match status" value="1"/>
</dbReference>
<accession>A0AAQ4CQN0</accession>
<proteinExistence type="inferred from homology"/>
<name>A0AAQ4CQN0_9CREN</name>
<dbReference type="SMART" id="SM00893">
    <property type="entry name" value="ETF"/>
    <property type="match status" value="1"/>
</dbReference>
<dbReference type="GeneID" id="68865870"/>
<feature type="domain" description="Electron transfer flavoprotein alpha/beta-subunit N-terminal" evidence="4">
    <location>
        <begin position="6"/>
        <end position="168"/>
    </location>
</feature>
<gene>
    <name evidence="5" type="ORF">SACC_11280</name>
</gene>